<evidence type="ECO:0000313" key="2">
    <source>
        <dbReference type="EMBL" id="SNX96055.1"/>
    </source>
</evidence>
<dbReference type="InterPro" id="IPR016039">
    <property type="entry name" value="Thiolase-like"/>
</dbReference>
<keyword evidence="2" id="KW-0808">Transferase</keyword>
<organism evidence="2 3">
    <name type="scientific">Geodermatophilus sabuli</name>
    <dbReference type="NCBI Taxonomy" id="1564158"/>
    <lineage>
        <taxon>Bacteria</taxon>
        <taxon>Bacillati</taxon>
        <taxon>Actinomycetota</taxon>
        <taxon>Actinomycetes</taxon>
        <taxon>Geodermatophilales</taxon>
        <taxon>Geodermatophilaceae</taxon>
        <taxon>Geodermatophilus</taxon>
    </lineage>
</organism>
<dbReference type="InterPro" id="IPR002155">
    <property type="entry name" value="Thiolase"/>
</dbReference>
<dbReference type="InterPro" id="IPR055140">
    <property type="entry name" value="Thiolase_C_2"/>
</dbReference>
<reference evidence="2 3" key="1">
    <citation type="submission" date="2017-09" db="EMBL/GenBank/DDBJ databases">
        <authorList>
            <person name="Ehlers B."/>
            <person name="Leendertz F.H."/>
        </authorList>
    </citation>
    <scope>NUCLEOTIDE SEQUENCE [LARGE SCALE GENOMIC DNA]</scope>
    <source>
        <strain evidence="2 3">DSM 46844</strain>
    </source>
</reference>
<dbReference type="CDD" id="cd00829">
    <property type="entry name" value="SCP-x_thiolase"/>
    <property type="match status" value="1"/>
</dbReference>
<dbReference type="GO" id="GO:0016747">
    <property type="term" value="F:acyltransferase activity, transferring groups other than amino-acyl groups"/>
    <property type="evidence" value="ECO:0007669"/>
    <property type="project" value="InterPro"/>
</dbReference>
<dbReference type="AlphaFoldDB" id="A0A285EAI5"/>
<sequence>MALDACIVGVGTSRAVGLDLGRTPLGLQSEAFQAALDDAGLDKGAVDGIVTARGAPYGVDYDEFVIAAGLDVRWVSQLWSHGRWTASAVAQAALAVSGGVADCVAVANAHVSERGYGRHFAAINNRLDESFRDGGGPYGGWSVHGSPGAGTGAAMVAQQYLDHYGASAADLAAVAVGHRRHAARNPLALLRDTPLTTEEYLVEPPVMGPLRVPDICTMMDGATTLLVTTSERAADLDVPFVRIAGIEGIHASRDNYVFFSRPGLGSGVSPVYDYVAPPTSPVYGMAGISRDDIDALYLYDPFAHMVWMALERWGFCGPGEAAALVRERGMDIDSPLPINTNGGLLAEGHLFGYGHIIEMTRQLRGAAGDRQVDGAAALQWANGWGDSLILTNERV</sequence>
<gene>
    <name evidence="2" type="ORF">SAMN06893097_103224</name>
</gene>
<dbReference type="RefSeq" id="WP_097206081.1">
    <property type="nucleotide sequence ID" value="NZ_JACHXB010000004.1"/>
</dbReference>
<protein>
    <submittedName>
        <fullName evidence="2">Acetyl-CoA acetyltransferase</fullName>
    </submittedName>
</protein>
<name>A0A285EAI5_9ACTN</name>
<evidence type="ECO:0000313" key="3">
    <source>
        <dbReference type="Proteomes" id="UP000219514"/>
    </source>
</evidence>
<feature type="domain" description="Thiolase C-terminal" evidence="1">
    <location>
        <begin position="283"/>
        <end position="377"/>
    </location>
</feature>
<dbReference type="PIRSF" id="PIRSF000429">
    <property type="entry name" value="Ac-CoA_Ac_transf"/>
    <property type="match status" value="1"/>
</dbReference>
<keyword evidence="3" id="KW-1185">Reference proteome</keyword>
<accession>A0A285EAI5</accession>
<dbReference type="SUPFAM" id="SSF53901">
    <property type="entry name" value="Thiolase-like"/>
    <property type="match status" value="2"/>
</dbReference>
<dbReference type="Gene3D" id="3.40.47.10">
    <property type="match status" value="1"/>
</dbReference>
<dbReference type="PANTHER" id="PTHR42870:SF1">
    <property type="entry name" value="NON-SPECIFIC LIPID-TRANSFER PROTEIN-LIKE 2"/>
    <property type="match status" value="1"/>
</dbReference>
<dbReference type="PANTHER" id="PTHR42870">
    <property type="entry name" value="ACETYL-COA C-ACETYLTRANSFERASE"/>
    <property type="match status" value="1"/>
</dbReference>
<proteinExistence type="predicted"/>
<evidence type="ECO:0000259" key="1">
    <source>
        <dbReference type="Pfam" id="PF22691"/>
    </source>
</evidence>
<dbReference type="Pfam" id="PF22691">
    <property type="entry name" value="Thiolase_C_1"/>
    <property type="match status" value="1"/>
</dbReference>
<dbReference type="OrthoDB" id="9785768at2"/>
<dbReference type="EMBL" id="OBDO01000003">
    <property type="protein sequence ID" value="SNX96055.1"/>
    <property type="molecule type" value="Genomic_DNA"/>
</dbReference>
<dbReference type="Proteomes" id="UP000219514">
    <property type="component" value="Unassembled WGS sequence"/>
</dbReference>